<dbReference type="Proteomes" id="UP000299102">
    <property type="component" value="Unassembled WGS sequence"/>
</dbReference>
<sequence length="161" mass="17564">MSRKRCERLSPKKKGRRQTGGAAARHEKGAAILKLQSKEEQDSKLRTTLRSESKLALESEFEDGSGLESRAGPGPALIVETELKSRVELGSGSGLTEKKCYSVYNAITIFCDDFGSGHTERYTRQEVARTDERAAAGGGGGRPRAERAPGLITRRRARASR</sequence>
<gene>
    <name evidence="2" type="ORF">EVAR_75639_1</name>
</gene>
<name>A0A4C1U0A5_EUMVA</name>
<accession>A0A4C1U0A5</accession>
<feature type="region of interest" description="Disordered" evidence="1">
    <location>
        <begin position="1"/>
        <end position="47"/>
    </location>
</feature>
<feature type="compositionally biased region" description="Basic and acidic residues" evidence="1">
    <location>
        <begin position="123"/>
        <end position="134"/>
    </location>
</feature>
<dbReference type="EMBL" id="BGZK01000110">
    <property type="protein sequence ID" value="GBP19667.1"/>
    <property type="molecule type" value="Genomic_DNA"/>
</dbReference>
<evidence type="ECO:0000313" key="3">
    <source>
        <dbReference type="Proteomes" id="UP000299102"/>
    </source>
</evidence>
<keyword evidence="3" id="KW-1185">Reference proteome</keyword>
<dbReference type="AlphaFoldDB" id="A0A4C1U0A5"/>
<reference evidence="2 3" key="1">
    <citation type="journal article" date="2019" name="Commun. Biol.">
        <title>The bagworm genome reveals a unique fibroin gene that provides high tensile strength.</title>
        <authorList>
            <person name="Kono N."/>
            <person name="Nakamura H."/>
            <person name="Ohtoshi R."/>
            <person name="Tomita M."/>
            <person name="Numata K."/>
            <person name="Arakawa K."/>
        </authorList>
    </citation>
    <scope>NUCLEOTIDE SEQUENCE [LARGE SCALE GENOMIC DNA]</scope>
</reference>
<feature type="region of interest" description="Disordered" evidence="1">
    <location>
        <begin position="123"/>
        <end position="161"/>
    </location>
</feature>
<proteinExistence type="predicted"/>
<feature type="compositionally biased region" description="Basic residues" evidence="1">
    <location>
        <begin position="1"/>
        <end position="17"/>
    </location>
</feature>
<comment type="caution">
    <text evidence="2">The sequence shown here is derived from an EMBL/GenBank/DDBJ whole genome shotgun (WGS) entry which is preliminary data.</text>
</comment>
<evidence type="ECO:0000313" key="2">
    <source>
        <dbReference type="EMBL" id="GBP19667.1"/>
    </source>
</evidence>
<evidence type="ECO:0000256" key="1">
    <source>
        <dbReference type="SAM" id="MobiDB-lite"/>
    </source>
</evidence>
<protein>
    <submittedName>
        <fullName evidence="2">Uncharacterized protein</fullName>
    </submittedName>
</protein>
<organism evidence="2 3">
    <name type="scientific">Eumeta variegata</name>
    <name type="common">Bagworm moth</name>
    <name type="synonym">Eumeta japonica</name>
    <dbReference type="NCBI Taxonomy" id="151549"/>
    <lineage>
        <taxon>Eukaryota</taxon>
        <taxon>Metazoa</taxon>
        <taxon>Ecdysozoa</taxon>
        <taxon>Arthropoda</taxon>
        <taxon>Hexapoda</taxon>
        <taxon>Insecta</taxon>
        <taxon>Pterygota</taxon>
        <taxon>Neoptera</taxon>
        <taxon>Endopterygota</taxon>
        <taxon>Lepidoptera</taxon>
        <taxon>Glossata</taxon>
        <taxon>Ditrysia</taxon>
        <taxon>Tineoidea</taxon>
        <taxon>Psychidae</taxon>
        <taxon>Oiketicinae</taxon>
        <taxon>Eumeta</taxon>
    </lineage>
</organism>
<feature type="compositionally biased region" description="Basic and acidic residues" evidence="1">
    <location>
        <begin position="36"/>
        <end position="47"/>
    </location>
</feature>